<accession>A0A382VMN2</accession>
<reference evidence="2" key="1">
    <citation type="submission" date="2018-05" db="EMBL/GenBank/DDBJ databases">
        <authorList>
            <person name="Lanie J.A."/>
            <person name="Ng W.-L."/>
            <person name="Kazmierczak K.M."/>
            <person name="Andrzejewski T.M."/>
            <person name="Davidsen T.M."/>
            <person name="Wayne K.J."/>
            <person name="Tettelin H."/>
            <person name="Glass J.I."/>
            <person name="Rusch D."/>
            <person name="Podicherti R."/>
            <person name="Tsui H.-C.T."/>
            <person name="Winkler M.E."/>
        </authorList>
    </citation>
    <scope>NUCLEOTIDE SEQUENCE</scope>
</reference>
<proteinExistence type="predicted"/>
<evidence type="ECO:0000313" key="2">
    <source>
        <dbReference type="EMBL" id="SVD47151.1"/>
    </source>
</evidence>
<feature type="non-terminal residue" evidence="2">
    <location>
        <position position="1"/>
    </location>
</feature>
<dbReference type="EMBL" id="UINC01152787">
    <property type="protein sequence ID" value="SVD47151.1"/>
    <property type="molecule type" value="Genomic_DNA"/>
</dbReference>
<feature type="region of interest" description="Disordered" evidence="1">
    <location>
        <begin position="14"/>
        <end position="39"/>
    </location>
</feature>
<protein>
    <submittedName>
        <fullName evidence="2">Uncharacterized protein</fullName>
    </submittedName>
</protein>
<evidence type="ECO:0000256" key="1">
    <source>
        <dbReference type="SAM" id="MobiDB-lite"/>
    </source>
</evidence>
<name>A0A382VMN2_9ZZZZ</name>
<sequence>VFEELAASRFVDQRLKTASSGPPATPPISCKRNRYLRHK</sequence>
<dbReference type="AlphaFoldDB" id="A0A382VMN2"/>
<gene>
    <name evidence="2" type="ORF">METZ01_LOCUS400005</name>
</gene>
<organism evidence="2">
    <name type="scientific">marine metagenome</name>
    <dbReference type="NCBI Taxonomy" id="408172"/>
    <lineage>
        <taxon>unclassified sequences</taxon>
        <taxon>metagenomes</taxon>
        <taxon>ecological metagenomes</taxon>
    </lineage>
</organism>
<feature type="non-terminal residue" evidence="2">
    <location>
        <position position="39"/>
    </location>
</feature>